<dbReference type="SUPFAM" id="SSF49785">
    <property type="entry name" value="Galactose-binding domain-like"/>
    <property type="match status" value="1"/>
</dbReference>
<evidence type="ECO:0000313" key="3">
    <source>
        <dbReference type="EMBL" id="TYP99805.1"/>
    </source>
</evidence>
<dbReference type="AlphaFoldDB" id="A0A5S5DVD6"/>
<feature type="domain" description="CBM6" evidence="2">
    <location>
        <begin position="286"/>
        <end position="404"/>
    </location>
</feature>
<dbReference type="Pfam" id="PF18962">
    <property type="entry name" value="Por_Secre_tail"/>
    <property type="match status" value="1"/>
</dbReference>
<dbReference type="InterPro" id="IPR017853">
    <property type="entry name" value="GH"/>
</dbReference>
<dbReference type="NCBIfam" id="TIGR04183">
    <property type="entry name" value="Por_Secre_tail"/>
    <property type="match status" value="1"/>
</dbReference>
<dbReference type="RefSeq" id="WP_148868509.1">
    <property type="nucleotide sequence ID" value="NZ_VNIA01000001.1"/>
</dbReference>
<keyword evidence="4" id="KW-1185">Reference proteome</keyword>
<accession>A0A5S5DVD6</accession>
<gene>
    <name evidence="3" type="ORF">C7447_101410</name>
</gene>
<dbReference type="Gene3D" id="3.20.20.80">
    <property type="entry name" value="Glycosidases"/>
    <property type="match status" value="1"/>
</dbReference>
<dbReference type="InterPro" id="IPR008979">
    <property type="entry name" value="Galactose-bd-like_sf"/>
</dbReference>
<name>A0A5S5DVD6_9FLAO</name>
<evidence type="ECO:0000259" key="2">
    <source>
        <dbReference type="PROSITE" id="PS51175"/>
    </source>
</evidence>
<dbReference type="InterPro" id="IPR005084">
    <property type="entry name" value="CBM6"/>
</dbReference>
<evidence type="ECO:0000256" key="1">
    <source>
        <dbReference type="ARBA" id="ARBA00022729"/>
    </source>
</evidence>
<dbReference type="CDD" id="cd04080">
    <property type="entry name" value="CBM6_cellulase-like"/>
    <property type="match status" value="1"/>
</dbReference>
<dbReference type="InterPro" id="IPR024655">
    <property type="entry name" value="Asl1_glyco_hydro_catalytic"/>
</dbReference>
<dbReference type="OrthoDB" id="9809583at2"/>
<proteinExistence type="predicted"/>
<dbReference type="GO" id="GO:0030246">
    <property type="term" value="F:carbohydrate binding"/>
    <property type="evidence" value="ECO:0007669"/>
    <property type="project" value="InterPro"/>
</dbReference>
<dbReference type="InterPro" id="IPR006584">
    <property type="entry name" value="Cellulose-bd_IV"/>
</dbReference>
<organism evidence="3 4">
    <name type="scientific">Tenacibaculum adriaticum</name>
    <dbReference type="NCBI Taxonomy" id="413713"/>
    <lineage>
        <taxon>Bacteria</taxon>
        <taxon>Pseudomonadati</taxon>
        <taxon>Bacteroidota</taxon>
        <taxon>Flavobacteriia</taxon>
        <taxon>Flavobacteriales</taxon>
        <taxon>Flavobacteriaceae</taxon>
        <taxon>Tenacibaculum</taxon>
    </lineage>
</organism>
<dbReference type="EMBL" id="VNIA01000001">
    <property type="protein sequence ID" value="TYP99805.1"/>
    <property type="molecule type" value="Genomic_DNA"/>
</dbReference>
<sequence length="501" mass="57069">MKKVLLLFVLLIIIKSSYSQNKSYKRGVGYGYHSVMDIQIFSENISWWYNWAAEPDADIRSTYQNYNIDFASMAWSANGIQNVDNWVSQDSNVKYVLGFNEPNFMDQANMTPSEAANRWPALQTIATDNNLTIVGPAINYCGNCVSENGVTYSNPFTYLDDFFDACTDCRVDHIALHWYGGGNSIVDYIEDARKYNKPIWVTEFAAWDSSVTEIEDQKEYLAGTVNFLERDPDVYRYAWFIGRRESNQTSYPFIDLYGADGTLTELGQLYMDIPIYDPNLKFEIPSRIETEEYYLMSGLFTQLTEDIDGFMNIGWTDNGDWAEYKIKVNEAGNYNVNVRVAGTNTGSIDFLINNELKTSVNIPNTGGWQNWTTVLTTIQLEEGEHVLRMLIKDAGFNINWIEISENSLGFNDFDSIKTEIYPNPIDTDGIINVKLNMEQSGGIFLCVLNDILGKQIFSKKIKVNKSSFQINLKEFNNIGTGIYFFNINGVNGKGKCKLIIQ</sequence>
<comment type="caution">
    <text evidence="3">The sequence shown here is derived from an EMBL/GenBank/DDBJ whole genome shotgun (WGS) entry which is preliminary data.</text>
</comment>
<dbReference type="PANTHER" id="PTHR34154:SF3">
    <property type="entry name" value="ALKALI-SENSITIVE LINKAGE PROTEIN 1"/>
    <property type="match status" value="1"/>
</dbReference>
<protein>
    <submittedName>
        <fullName evidence="3">Putative secreted protein (Por secretion system target)</fullName>
    </submittedName>
</protein>
<dbReference type="InterPro" id="IPR026444">
    <property type="entry name" value="Secre_tail"/>
</dbReference>
<reference evidence="3 4" key="1">
    <citation type="submission" date="2019-07" db="EMBL/GenBank/DDBJ databases">
        <title>Genomic Encyclopedia of Type Strains, Phase IV (KMG-IV): sequencing the most valuable type-strain genomes for metagenomic binning, comparative biology and taxonomic classification.</title>
        <authorList>
            <person name="Goeker M."/>
        </authorList>
    </citation>
    <scope>NUCLEOTIDE SEQUENCE [LARGE SCALE GENOMIC DNA]</scope>
    <source>
        <strain evidence="3 4">DSM 18961</strain>
    </source>
</reference>
<dbReference type="Proteomes" id="UP000323136">
    <property type="component" value="Unassembled WGS sequence"/>
</dbReference>
<evidence type="ECO:0000313" key="4">
    <source>
        <dbReference type="Proteomes" id="UP000323136"/>
    </source>
</evidence>
<dbReference type="PROSITE" id="PS51175">
    <property type="entry name" value="CBM6"/>
    <property type="match status" value="1"/>
</dbReference>
<dbReference type="Gene3D" id="2.60.120.260">
    <property type="entry name" value="Galactose-binding domain-like"/>
    <property type="match status" value="1"/>
</dbReference>
<dbReference type="Pfam" id="PF03422">
    <property type="entry name" value="CBM_6"/>
    <property type="match status" value="1"/>
</dbReference>
<dbReference type="SMART" id="SM00606">
    <property type="entry name" value="CBD_IV"/>
    <property type="match status" value="1"/>
</dbReference>
<keyword evidence="1" id="KW-0732">Signal</keyword>
<dbReference type="InterPro" id="IPR053183">
    <property type="entry name" value="ASL1"/>
</dbReference>
<dbReference type="GO" id="GO:0071966">
    <property type="term" value="P:fungal-type cell wall polysaccharide metabolic process"/>
    <property type="evidence" value="ECO:0007669"/>
    <property type="project" value="TreeGrafter"/>
</dbReference>
<dbReference type="PANTHER" id="PTHR34154">
    <property type="entry name" value="ALKALI-SENSITIVE LINKAGE PROTEIN 1"/>
    <property type="match status" value="1"/>
</dbReference>
<dbReference type="Pfam" id="PF11790">
    <property type="entry name" value="Glyco_hydro_cc"/>
    <property type="match status" value="1"/>
</dbReference>
<dbReference type="SUPFAM" id="SSF51445">
    <property type="entry name" value="(Trans)glycosidases"/>
    <property type="match status" value="1"/>
</dbReference>